<dbReference type="AlphaFoldDB" id="A0A9W9ZUY4"/>
<keyword evidence="2" id="KW-1185">Reference proteome</keyword>
<reference evidence="1" key="1">
    <citation type="submission" date="2023-01" db="EMBL/GenBank/DDBJ databases">
        <title>Genome assembly of the deep-sea coral Lophelia pertusa.</title>
        <authorList>
            <person name="Herrera S."/>
            <person name="Cordes E."/>
        </authorList>
    </citation>
    <scope>NUCLEOTIDE SEQUENCE</scope>
    <source>
        <strain evidence="1">USNM1676648</strain>
        <tissue evidence="1">Polyp</tissue>
    </source>
</reference>
<comment type="caution">
    <text evidence="1">The sequence shown here is derived from an EMBL/GenBank/DDBJ whole genome shotgun (WGS) entry which is preliminary data.</text>
</comment>
<proteinExistence type="predicted"/>
<evidence type="ECO:0000313" key="1">
    <source>
        <dbReference type="EMBL" id="KAJ7388338.1"/>
    </source>
</evidence>
<sequence>MASLETVSATGEISPRFDKLLKDVTTELSTDELKHVVLSIKSNFKGKYEDQEEQDLYSCLHLFANQGLVSEDNLTLLERFVTPKTSKKGRIEEKIHAFKKISLREVKTKDEFDWQRPRLGESYDKANNRQFECCQLVRNQWGRQDKAGHRNIFDVARDKI</sequence>
<dbReference type="Proteomes" id="UP001163046">
    <property type="component" value="Unassembled WGS sequence"/>
</dbReference>
<accession>A0A9W9ZUY4</accession>
<dbReference type="InterPro" id="IPR011029">
    <property type="entry name" value="DEATH-like_dom_sf"/>
</dbReference>
<dbReference type="EMBL" id="MU825487">
    <property type="protein sequence ID" value="KAJ7388338.1"/>
    <property type="molecule type" value="Genomic_DNA"/>
</dbReference>
<evidence type="ECO:0000313" key="2">
    <source>
        <dbReference type="Proteomes" id="UP001163046"/>
    </source>
</evidence>
<organism evidence="1 2">
    <name type="scientific">Desmophyllum pertusum</name>
    <dbReference type="NCBI Taxonomy" id="174260"/>
    <lineage>
        <taxon>Eukaryota</taxon>
        <taxon>Metazoa</taxon>
        <taxon>Cnidaria</taxon>
        <taxon>Anthozoa</taxon>
        <taxon>Hexacorallia</taxon>
        <taxon>Scleractinia</taxon>
        <taxon>Caryophylliina</taxon>
        <taxon>Caryophylliidae</taxon>
        <taxon>Desmophyllum</taxon>
    </lineage>
</organism>
<protein>
    <submittedName>
        <fullName evidence="1">Uncharacterized protein</fullName>
    </submittedName>
</protein>
<dbReference type="Gene3D" id="1.10.533.10">
    <property type="entry name" value="Death Domain, Fas"/>
    <property type="match status" value="1"/>
</dbReference>
<gene>
    <name evidence="1" type="ORF">OS493_038277</name>
</gene>
<name>A0A9W9ZUY4_9CNID</name>